<feature type="compositionally biased region" description="Polar residues" evidence="1">
    <location>
        <begin position="21"/>
        <end position="30"/>
    </location>
</feature>
<dbReference type="Proteomes" id="UP001438707">
    <property type="component" value="Unassembled WGS sequence"/>
</dbReference>
<feature type="compositionally biased region" description="Polar residues" evidence="1">
    <location>
        <begin position="77"/>
        <end position="89"/>
    </location>
</feature>
<feature type="region of interest" description="Disordered" evidence="1">
    <location>
        <begin position="123"/>
        <end position="196"/>
    </location>
</feature>
<name>A0AAW1RTP2_9CHLO</name>
<feature type="region of interest" description="Disordered" evidence="1">
    <location>
        <begin position="1"/>
        <end position="95"/>
    </location>
</feature>
<feature type="compositionally biased region" description="Acidic residues" evidence="1">
    <location>
        <begin position="138"/>
        <end position="151"/>
    </location>
</feature>
<dbReference type="AlphaFoldDB" id="A0AAW1RTP2"/>
<feature type="compositionally biased region" description="Polar residues" evidence="1">
    <location>
        <begin position="165"/>
        <end position="178"/>
    </location>
</feature>
<comment type="caution">
    <text evidence="2">The sequence shown here is derived from an EMBL/GenBank/DDBJ whole genome shotgun (WGS) entry which is preliminary data.</text>
</comment>
<accession>A0AAW1RTP2</accession>
<reference evidence="2 3" key="1">
    <citation type="journal article" date="2024" name="Nat. Commun.">
        <title>Phylogenomics reveals the evolutionary origins of lichenization in chlorophyte algae.</title>
        <authorList>
            <person name="Puginier C."/>
            <person name="Libourel C."/>
            <person name="Otte J."/>
            <person name="Skaloud P."/>
            <person name="Haon M."/>
            <person name="Grisel S."/>
            <person name="Petersen M."/>
            <person name="Berrin J.G."/>
            <person name="Delaux P.M."/>
            <person name="Dal Grande F."/>
            <person name="Keller J."/>
        </authorList>
    </citation>
    <scope>NUCLEOTIDE SEQUENCE [LARGE SCALE GENOMIC DNA]</scope>
    <source>
        <strain evidence="2 3">SAG 2145</strain>
    </source>
</reference>
<sequence>MRQGVSRGPEPMTDILPAGNPRQQLQSMVAQCSGKRPCEATQGQQEMRQKPADGVTQVGQGRADKRDVGSGKVAAQESLTAQNHRQQQGGCRELAGNVGLDPLQMAGSQGTKAAAHCELVAYSSSDSETGPDGMSGANEEDQLDSEPESIDGVETPQAMPLALHSSDQQGPSHESQQPHVAVGAHQARSHSHNEGKLVACSAQQATSQAAMASFGQAPLVCIKAIHRRHHPEAVSFDAEAARQIQAENYALIEENAKL</sequence>
<protein>
    <submittedName>
        <fullName evidence="2">Uncharacterized protein</fullName>
    </submittedName>
</protein>
<keyword evidence="3" id="KW-1185">Reference proteome</keyword>
<evidence type="ECO:0000313" key="2">
    <source>
        <dbReference type="EMBL" id="KAK9836546.1"/>
    </source>
</evidence>
<proteinExistence type="predicted"/>
<gene>
    <name evidence="2" type="ORF">WJX74_002848</name>
</gene>
<evidence type="ECO:0000313" key="3">
    <source>
        <dbReference type="Proteomes" id="UP001438707"/>
    </source>
</evidence>
<organism evidence="2 3">
    <name type="scientific">Apatococcus lobatus</name>
    <dbReference type="NCBI Taxonomy" id="904363"/>
    <lineage>
        <taxon>Eukaryota</taxon>
        <taxon>Viridiplantae</taxon>
        <taxon>Chlorophyta</taxon>
        <taxon>core chlorophytes</taxon>
        <taxon>Trebouxiophyceae</taxon>
        <taxon>Chlorellales</taxon>
        <taxon>Chlorellaceae</taxon>
        <taxon>Apatococcus</taxon>
    </lineage>
</organism>
<dbReference type="EMBL" id="JALJOS010000007">
    <property type="protein sequence ID" value="KAK9836546.1"/>
    <property type="molecule type" value="Genomic_DNA"/>
</dbReference>
<evidence type="ECO:0000256" key="1">
    <source>
        <dbReference type="SAM" id="MobiDB-lite"/>
    </source>
</evidence>